<gene>
    <name evidence="2" type="ORF">EDS130_LOCUS27851</name>
    <name evidence="1" type="ORF">XAT740_LOCUS7305</name>
</gene>
<evidence type="ECO:0000313" key="1">
    <source>
        <dbReference type="EMBL" id="CAF0887021.1"/>
    </source>
</evidence>
<dbReference type="Proteomes" id="UP000663852">
    <property type="component" value="Unassembled WGS sequence"/>
</dbReference>
<dbReference type="EMBL" id="CAJNOJ010000178">
    <property type="protein sequence ID" value="CAF1248690.1"/>
    <property type="molecule type" value="Genomic_DNA"/>
</dbReference>
<name>A0A813YNK1_ADIRI</name>
<comment type="caution">
    <text evidence="1">The sequence shown here is derived from an EMBL/GenBank/DDBJ whole genome shotgun (WGS) entry which is preliminary data.</text>
</comment>
<evidence type="ECO:0000313" key="2">
    <source>
        <dbReference type="EMBL" id="CAF1248690.1"/>
    </source>
</evidence>
<dbReference type="OrthoDB" id="10019616at2759"/>
<dbReference type="SUPFAM" id="SSF69322">
    <property type="entry name" value="Tricorn protease domain 2"/>
    <property type="match status" value="1"/>
</dbReference>
<reference evidence="1" key="1">
    <citation type="submission" date="2021-02" db="EMBL/GenBank/DDBJ databases">
        <authorList>
            <person name="Nowell W R."/>
        </authorList>
    </citation>
    <scope>NUCLEOTIDE SEQUENCE</scope>
</reference>
<keyword evidence="3" id="KW-1185">Reference proteome</keyword>
<protein>
    <submittedName>
        <fullName evidence="1">Uncharacterized protein</fullName>
    </submittedName>
</protein>
<dbReference type="EMBL" id="CAJNOR010000347">
    <property type="protein sequence ID" value="CAF0887021.1"/>
    <property type="molecule type" value="Genomic_DNA"/>
</dbReference>
<dbReference type="AlphaFoldDB" id="A0A813YNK1"/>
<organism evidence="1 3">
    <name type="scientific">Adineta ricciae</name>
    <name type="common">Rotifer</name>
    <dbReference type="NCBI Taxonomy" id="249248"/>
    <lineage>
        <taxon>Eukaryota</taxon>
        <taxon>Metazoa</taxon>
        <taxon>Spiralia</taxon>
        <taxon>Gnathifera</taxon>
        <taxon>Rotifera</taxon>
        <taxon>Eurotatoria</taxon>
        <taxon>Bdelloidea</taxon>
        <taxon>Adinetida</taxon>
        <taxon>Adinetidae</taxon>
        <taxon>Adineta</taxon>
    </lineage>
</organism>
<proteinExistence type="predicted"/>
<accession>A0A813YNK1</accession>
<evidence type="ECO:0000313" key="3">
    <source>
        <dbReference type="Proteomes" id="UP000663828"/>
    </source>
</evidence>
<dbReference type="Proteomes" id="UP000663828">
    <property type="component" value="Unassembled WGS sequence"/>
</dbReference>
<sequence length="481" mass="56562">MSGDIQFVREELRQLKTSLDEDKSTFVTKLNQVRNDVFQHIDKQIQRLRLIQKEYAESFQYFEDENQRSFDRLCLSINQNEEKASDLLNSFRESFPHRPRMLKNIPEYDFTNVSLDSFIKDKRETNHQIIPIDDQPEIQQTTSSIGQSYHKQFAERNNQTNSQPQSRLVSTCSTFSGADEMINILFQISHKLDKSPRLISFNSDENYFLIYSSKIHKLVHLSNQTREFFDIALPFTATILNIGYSKFRHCFYFTSRQTNHFSLFRWNDQKIEIIQEFPLINEKEQFISGHIYENLIYFVYSSSSEVMFAKYDMETSSRSEQISLQNYLYDFEDKIKYRLVDFTVNDSFISCLVQLNSTNKWKIAVYDIKDFERIHSFELIDAKNPLSIVSAEKRELQCAATTTTMRNGNAEYSLLFVNDPKSHLIHCCNHFQYQTPIQVNAFGICALDDGNLALIGNKDIRGLNIQNYLEQNNVQLFTNED</sequence>